<sequence length="233" mass="26909">LSNLIQTYTQGNANRSIIKKFEECLHCIQEIEKENIKKLEQEALIRQSSRIAILNEKKRQKAEESRRKALELAKLKKEEDEQKYLTESAFKLCEQSREQRLMKRQQRIQEQLDQEQLVEAGIILPSSRSPDKDELSSVGSSTEENDYCKSYKPVKKMPRLPAYDWWNPGFYGSSVNGFDKIRNALNLTKMDGSDTSEDSFMQTSRKWAAIHPASLLGCNTPADNEYYEDGDDS</sequence>
<keyword evidence="2" id="KW-1185">Reference proteome</keyword>
<feature type="region of interest" description="Disordered" evidence="1">
    <location>
        <begin position="126"/>
        <end position="146"/>
    </location>
</feature>
<name>A0A915LH55_MELJA</name>
<protein>
    <submittedName>
        <fullName evidence="3">Uncharacterized protein</fullName>
    </submittedName>
</protein>
<dbReference type="Proteomes" id="UP000887561">
    <property type="component" value="Unplaced"/>
</dbReference>
<proteinExistence type="predicted"/>
<reference evidence="3" key="1">
    <citation type="submission" date="2022-11" db="UniProtKB">
        <authorList>
            <consortium name="WormBaseParasite"/>
        </authorList>
    </citation>
    <scope>IDENTIFICATION</scope>
</reference>
<evidence type="ECO:0000256" key="1">
    <source>
        <dbReference type="SAM" id="MobiDB-lite"/>
    </source>
</evidence>
<evidence type="ECO:0000313" key="2">
    <source>
        <dbReference type="Proteomes" id="UP000887561"/>
    </source>
</evidence>
<organism evidence="2 3">
    <name type="scientific">Meloidogyne javanica</name>
    <name type="common">Root-knot nematode worm</name>
    <dbReference type="NCBI Taxonomy" id="6303"/>
    <lineage>
        <taxon>Eukaryota</taxon>
        <taxon>Metazoa</taxon>
        <taxon>Ecdysozoa</taxon>
        <taxon>Nematoda</taxon>
        <taxon>Chromadorea</taxon>
        <taxon>Rhabditida</taxon>
        <taxon>Tylenchina</taxon>
        <taxon>Tylenchomorpha</taxon>
        <taxon>Tylenchoidea</taxon>
        <taxon>Meloidogynidae</taxon>
        <taxon>Meloidogyninae</taxon>
        <taxon>Meloidogyne</taxon>
        <taxon>Meloidogyne incognita group</taxon>
    </lineage>
</organism>
<dbReference type="WBParaSite" id="scaffold12101_cov178.g16082">
    <property type="protein sequence ID" value="scaffold12101_cov178.g16082"/>
    <property type="gene ID" value="scaffold12101_cov178.g16082"/>
</dbReference>
<accession>A0A915LH55</accession>
<evidence type="ECO:0000313" key="3">
    <source>
        <dbReference type="WBParaSite" id="scaffold12101_cov178.g16082"/>
    </source>
</evidence>
<dbReference type="AlphaFoldDB" id="A0A915LH55"/>